<evidence type="ECO:0000313" key="1">
    <source>
        <dbReference type="EMBL" id="KAK8775797.1"/>
    </source>
</evidence>
<proteinExistence type="predicted"/>
<dbReference type="Proteomes" id="UP001321473">
    <property type="component" value="Unassembled WGS sequence"/>
</dbReference>
<protein>
    <submittedName>
        <fullName evidence="1">Uncharacterized protein</fullName>
    </submittedName>
</protein>
<sequence length="87" mass="9827">MRITQRRPSGVSLLFVVLQGFPIVRRRCSSVRTHVICDASRGDGAQRWPCPCGDPQRTRSGLPSGARKAYFVPCAFVLRQRWPADDR</sequence>
<gene>
    <name evidence="1" type="ORF">V5799_030859</name>
</gene>
<comment type="caution">
    <text evidence="1">The sequence shown here is derived from an EMBL/GenBank/DDBJ whole genome shotgun (WGS) entry which is preliminary data.</text>
</comment>
<name>A0AAQ4EM53_AMBAM</name>
<reference evidence="1 2" key="1">
    <citation type="journal article" date="2023" name="Arcadia Sci">
        <title>De novo assembly of a long-read Amblyomma americanum tick genome.</title>
        <authorList>
            <person name="Chou S."/>
            <person name="Poskanzer K.E."/>
            <person name="Rollins M."/>
            <person name="Thuy-Boun P.S."/>
        </authorList>
    </citation>
    <scope>NUCLEOTIDE SEQUENCE [LARGE SCALE GENOMIC DNA]</scope>
    <source>
        <strain evidence="1">F_SG_1</strain>
        <tissue evidence="1">Salivary glands</tissue>
    </source>
</reference>
<dbReference type="EMBL" id="JARKHS020013715">
    <property type="protein sequence ID" value="KAK8775797.1"/>
    <property type="molecule type" value="Genomic_DNA"/>
</dbReference>
<keyword evidence="2" id="KW-1185">Reference proteome</keyword>
<evidence type="ECO:0000313" key="2">
    <source>
        <dbReference type="Proteomes" id="UP001321473"/>
    </source>
</evidence>
<accession>A0AAQ4EM53</accession>
<organism evidence="1 2">
    <name type="scientific">Amblyomma americanum</name>
    <name type="common">Lone star tick</name>
    <dbReference type="NCBI Taxonomy" id="6943"/>
    <lineage>
        <taxon>Eukaryota</taxon>
        <taxon>Metazoa</taxon>
        <taxon>Ecdysozoa</taxon>
        <taxon>Arthropoda</taxon>
        <taxon>Chelicerata</taxon>
        <taxon>Arachnida</taxon>
        <taxon>Acari</taxon>
        <taxon>Parasitiformes</taxon>
        <taxon>Ixodida</taxon>
        <taxon>Ixodoidea</taxon>
        <taxon>Ixodidae</taxon>
        <taxon>Amblyomminae</taxon>
        <taxon>Amblyomma</taxon>
    </lineage>
</organism>
<dbReference type="AlphaFoldDB" id="A0AAQ4EM53"/>